<dbReference type="GO" id="GO:0016020">
    <property type="term" value="C:membrane"/>
    <property type="evidence" value="ECO:0007669"/>
    <property type="project" value="InterPro"/>
</dbReference>
<dbReference type="EMBL" id="MN740309">
    <property type="protein sequence ID" value="QHT99511.1"/>
    <property type="molecule type" value="Genomic_DNA"/>
</dbReference>
<protein>
    <recommendedName>
        <fullName evidence="4">Glycosyl transferase family 11</fullName>
    </recommendedName>
</protein>
<dbReference type="GO" id="GO:0005975">
    <property type="term" value="P:carbohydrate metabolic process"/>
    <property type="evidence" value="ECO:0007669"/>
    <property type="project" value="InterPro"/>
</dbReference>
<evidence type="ECO:0000313" key="3">
    <source>
        <dbReference type="EMBL" id="QHT99511.1"/>
    </source>
</evidence>
<evidence type="ECO:0008006" key="4">
    <source>
        <dbReference type="Google" id="ProtNLM"/>
    </source>
</evidence>
<sequence>MGGLGNQLFQIFSTISYGLDYQRSIIFPYTDNLTTGVTRPTYWHSFLSSIISFTNYNKDHTNQQLTLFHKYNEPDFHFSSIPNYDINEIILYGYFQSYKYFKHNYRDICSLINLSQQQSSILNDYSSLFNNLTNSVSMHFRIGDYKNIQNYHPLLPYQYYENAITKLNDNITNITILYFCEKKDNETVYTFIQQLQDKFKHIHFVKVNDDIPDWKQLLIMSCCSHNIIANSSFSWWGAFFNQNTHKLVYYPHKWFGTDLMHHNTQDLIPPNWNKILYEL</sequence>
<dbReference type="GO" id="GO:0008107">
    <property type="term" value="F:galactoside 2-alpha-L-fucosyltransferase activity"/>
    <property type="evidence" value="ECO:0007669"/>
    <property type="project" value="InterPro"/>
</dbReference>
<evidence type="ECO:0000256" key="1">
    <source>
        <dbReference type="ARBA" id="ARBA00022676"/>
    </source>
</evidence>
<dbReference type="Pfam" id="PF01531">
    <property type="entry name" value="Glyco_transf_11"/>
    <property type="match status" value="1"/>
</dbReference>
<proteinExistence type="predicted"/>
<evidence type="ECO:0000256" key="2">
    <source>
        <dbReference type="ARBA" id="ARBA00022679"/>
    </source>
</evidence>
<keyword evidence="2" id="KW-0808">Transferase</keyword>
<dbReference type="InterPro" id="IPR002516">
    <property type="entry name" value="Glyco_trans_11"/>
</dbReference>
<dbReference type="PANTHER" id="PTHR11927">
    <property type="entry name" value="GALACTOSIDE 2-L-FUCOSYLTRANSFERASE"/>
    <property type="match status" value="1"/>
</dbReference>
<organism evidence="3">
    <name type="scientific">viral metagenome</name>
    <dbReference type="NCBI Taxonomy" id="1070528"/>
    <lineage>
        <taxon>unclassified sequences</taxon>
        <taxon>metagenomes</taxon>
        <taxon>organismal metagenomes</taxon>
    </lineage>
</organism>
<reference evidence="3" key="1">
    <citation type="journal article" date="2020" name="Nature">
        <title>Giant virus diversity and host interactions through global metagenomics.</title>
        <authorList>
            <person name="Schulz F."/>
            <person name="Roux S."/>
            <person name="Paez-Espino D."/>
            <person name="Jungbluth S."/>
            <person name="Walsh D.A."/>
            <person name="Denef V.J."/>
            <person name="McMahon K.D."/>
            <person name="Konstantinidis K.T."/>
            <person name="Eloe-Fadrosh E.A."/>
            <person name="Kyrpides N.C."/>
            <person name="Woyke T."/>
        </authorList>
    </citation>
    <scope>NUCLEOTIDE SEQUENCE</scope>
    <source>
        <strain evidence="3">GVMAG-M-3300025699-48</strain>
    </source>
</reference>
<accession>A0A6C0J1I7</accession>
<name>A0A6C0J1I7_9ZZZZ</name>
<dbReference type="CDD" id="cd11301">
    <property type="entry name" value="Fut1_Fut2_like"/>
    <property type="match status" value="1"/>
</dbReference>
<keyword evidence="1" id="KW-0328">Glycosyltransferase</keyword>
<dbReference type="AlphaFoldDB" id="A0A6C0J1I7"/>
<dbReference type="PANTHER" id="PTHR11927:SF9">
    <property type="entry name" value="L-FUCOSYLTRANSFERASE"/>
    <property type="match status" value="1"/>
</dbReference>